<dbReference type="PANTHER" id="PTHR42879:SF6">
    <property type="entry name" value="NADPH-DEPENDENT REDUCTASE BACG"/>
    <property type="match status" value="1"/>
</dbReference>
<proteinExistence type="inferred from homology"/>
<dbReference type="Proteomes" id="UP000515489">
    <property type="component" value="Chromosome"/>
</dbReference>
<organism evidence="2 3">
    <name type="scientific">Hymenobacter sediminicola</name>
    <dbReference type="NCBI Taxonomy" id="2761579"/>
    <lineage>
        <taxon>Bacteria</taxon>
        <taxon>Pseudomonadati</taxon>
        <taxon>Bacteroidota</taxon>
        <taxon>Cytophagia</taxon>
        <taxon>Cytophagales</taxon>
        <taxon>Hymenobacteraceae</taxon>
        <taxon>Hymenobacter</taxon>
    </lineage>
</organism>
<evidence type="ECO:0000313" key="3">
    <source>
        <dbReference type="Proteomes" id="UP000515489"/>
    </source>
</evidence>
<reference evidence="2 3" key="1">
    <citation type="submission" date="2020-08" db="EMBL/GenBank/DDBJ databases">
        <title>Hymenobacter sp. S2-20-2 genome sequencing.</title>
        <authorList>
            <person name="Jin L."/>
        </authorList>
    </citation>
    <scope>NUCLEOTIDE SEQUENCE [LARGE SCALE GENOMIC DNA]</scope>
    <source>
        <strain evidence="2 3">S2-20-2</strain>
    </source>
</reference>
<keyword evidence="3" id="KW-1185">Reference proteome</keyword>
<evidence type="ECO:0000256" key="1">
    <source>
        <dbReference type="ARBA" id="ARBA00006484"/>
    </source>
</evidence>
<dbReference type="AlphaFoldDB" id="A0A7G7W6X3"/>
<name>A0A7G7W6X3_9BACT</name>
<protein>
    <submittedName>
        <fullName evidence="2">SDR family oxidoreductase</fullName>
    </submittedName>
</protein>
<comment type="similarity">
    <text evidence="1">Belongs to the short-chain dehydrogenases/reductases (SDR) family.</text>
</comment>
<dbReference type="RefSeq" id="WP_185888033.1">
    <property type="nucleotide sequence ID" value="NZ_CP060202.1"/>
</dbReference>
<sequence length="263" mass="27454">MNLDLTSQRALVGGSTQGIGRAIAEELACLGATVTLLARDEARLRETAAALPTPHGQVHDYLVADFSQPATLAERLHAYLAAHPEGFHILINNTGGPAGGPILDAPVDAFRAAFEQHLVCNHLLAQAVVPAMRQRKYGRIINIISTSVKQPLPGLGVSNTIRGAVASWAKTLANELGPHGITVNNVLPGATVTQRHTSLIEKKTTQTGQSAEEIEAGMLKLIPASRFGQAEETAAAVVFLASGSAGYINGINVPVDGGRTGSL</sequence>
<dbReference type="KEGG" id="hsk:H4317_18530"/>
<dbReference type="EMBL" id="CP060202">
    <property type="protein sequence ID" value="QNH62116.1"/>
    <property type="molecule type" value="Genomic_DNA"/>
</dbReference>
<dbReference type="SUPFAM" id="SSF51735">
    <property type="entry name" value="NAD(P)-binding Rossmann-fold domains"/>
    <property type="match status" value="1"/>
</dbReference>
<dbReference type="InterPro" id="IPR036291">
    <property type="entry name" value="NAD(P)-bd_dom_sf"/>
</dbReference>
<gene>
    <name evidence="2" type="ORF">H4317_18530</name>
</gene>
<evidence type="ECO:0000313" key="2">
    <source>
        <dbReference type="EMBL" id="QNH62116.1"/>
    </source>
</evidence>
<dbReference type="PRINTS" id="PR00081">
    <property type="entry name" value="GDHRDH"/>
</dbReference>
<accession>A0A7G7W6X3</accession>
<dbReference type="PANTHER" id="PTHR42879">
    <property type="entry name" value="3-OXOACYL-(ACYL-CARRIER-PROTEIN) REDUCTASE"/>
    <property type="match status" value="1"/>
</dbReference>
<dbReference type="Pfam" id="PF13561">
    <property type="entry name" value="adh_short_C2"/>
    <property type="match status" value="1"/>
</dbReference>
<dbReference type="InterPro" id="IPR002347">
    <property type="entry name" value="SDR_fam"/>
</dbReference>
<dbReference type="Gene3D" id="3.40.50.720">
    <property type="entry name" value="NAD(P)-binding Rossmann-like Domain"/>
    <property type="match status" value="1"/>
</dbReference>
<dbReference type="InterPro" id="IPR050259">
    <property type="entry name" value="SDR"/>
</dbReference>